<accession>A0A378TCI8</accession>
<dbReference type="GO" id="GO:0003677">
    <property type="term" value="F:DNA binding"/>
    <property type="evidence" value="ECO:0007669"/>
    <property type="project" value="UniProtKB-KW"/>
</dbReference>
<dbReference type="AlphaFoldDB" id="A0A378TCI8"/>
<evidence type="ECO:0000259" key="4">
    <source>
        <dbReference type="PROSITE" id="PS51118"/>
    </source>
</evidence>
<dbReference type="InterPro" id="IPR036388">
    <property type="entry name" value="WH-like_DNA-bd_sf"/>
</dbReference>
<dbReference type="Gene3D" id="1.10.10.10">
    <property type="entry name" value="Winged helix-like DNA-binding domain superfamily/Winged helix DNA-binding domain"/>
    <property type="match status" value="1"/>
</dbReference>
<dbReference type="RefSeq" id="WP_232067853.1">
    <property type="nucleotide sequence ID" value="NZ_AP022600.1"/>
</dbReference>
<evidence type="ECO:0000313" key="5">
    <source>
        <dbReference type="EMBL" id="STZ58521.1"/>
    </source>
</evidence>
<dbReference type="PANTHER" id="PTHR33204">
    <property type="entry name" value="TRANSCRIPTIONAL REGULATOR, MARR FAMILY"/>
    <property type="match status" value="1"/>
</dbReference>
<protein>
    <submittedName>
        <fullName evidence="5">HxlR family transcriptional regulator</fullName>
    </submittedName>
</protein>
<evidence type="ECO:0000313" key="6">
    <source>
        <dbReference type="Proteomes" id="UP000254978"/>
    </source>
</evidence>
<keyword evidence="3" id="KW-0804">Transcription</keyword>
<proteinExistence type="predicted"/>
<dbReference type="Proteomes" id="UP000254978">
    <property type="component" value="Unassembled WGS sequence"/>
</dbReference>
<dbReference type="PANTHER" id="PTHR33204:SF18">
    <property type="entry name" value="TRANSCRIPTIONAL REGULATORY PROTEIN"/>
    <property type="match status" value="1"/>
</dbReference>
<dbReference type="InterPro" id="IPR036390">
    <property type="entry name" value="WH_DNA-bd_sf"/>
</dbReference>
<dbReference type="InterPro" id="IPR011991">
    <property type="entry name" value="ArsR-like_HTH"/>
</dbReference>
<dbReference type="EMBL" id="UGQT01000001">
    <property type="protein sequence ID" value="STZ58521.1"/>
    <property type="molecule type" value="Genomic_DNA"/>
</dbReference>
<dbReference type="SUPFAM" id="SSF46785">
    <property type="entry name" value="Winged helix' DNA-binding domain"/>
    <property type="match status" value="1"/>
</dbReference>
<reference evidence="5 6" key="1">
    <citation type="submission" date="2018-06" db="EMBL/GenBank/DDBJ databases">
        <authorList>
            <consortium name="Pathogen Informatics"/>
            <person name="Doyle S."/>
        </authorList>
    </citation>
    <scope>NUCLEOTIDE SEQUENCE [LARGE SCALE GENOMIC DNA]</scope>
    <source>
        <strain evidence="5 6">NCTC10821</strain>
    </source>
</reference>
<keyword evidence="2" id="KW-0238">DNA-binding</keyword>
<dbReference type="InterPro" id="IPR002577">
    <property type="entry name" value="HTH_HxlR"/>
</dbReference>
<evidence type="ECO:0000256" key="2">
    <source>
        <dbReference type="ARBA" id="ARBA00023125"/>
    </source>
</evidence>
<name>A0A378TCI8_9MYCO</name>
<sequence length="147" mass="16158">MPQNVNDDCPIARAMAVLGERWSMLILREAMQGRSRFSDFRAELGIAPDILSSRLSALVAAGVLEVVDYQEPGDRRRHRYQLTAAGHDAGTVLVALGQWGRRHLPSATDSGLRFVETATSRTVSAVLRRRDGTVVDPADVVLVPRPR</sequence>
<dbReference type="PROSITE" id="PS51118">
    <property type="entry name" value="HTH_HXLR"/>
    <property type="match status" value="1"/>
</dbReference>
<keyword evidence="1" id="KW-0805">Transcription regulation</keyword>
<organism evidence="5 6">
    <name type="scientific">Mycolicibacterium tokaiense</name>
    <dbReference type="NCBI Taxonomy" id="39695"/>
    <lineage>
        <taxon>Bacteria</taxon>
        <taxon>Bacillati</taxon>
        <taxon>Actinomycetota</taxon>
        <taxon>Actinomycetes</taxon>
        <taxon>Mycobacteriales</taxon>
        <taxon>Mycobacteriaceae</taxon>
        <taxon>Mycolicibacterium</taxon>
    </lineage>
</organism>
<keyword evidence="6" id="KW-1185">Reference proteome</keyword>
<dbReference type="Pfam" id="PF01638">
    <property type="entry name" value="HxlR"/>
    <property type="match status" value="1"/>
</dbReference>
<evidence type="ECO:0000256" key="3">
    <source>
        <dbReference type="ARBA" id="ARBA00023163"/>
    </source>
</evidence>
<gene>
    <name evidence="5" type="ORF">NCTC10821_02034</name>
</gene>
<feature type="domain" description="HTH hxlR-type" evidence="4">
    <location>
        <begin position="9"/>
        <end position="108"/>
    </location>
</feature>
<dbReference type="CDD" id="cd00090">
    <property type="entry name" value="HTH_ARSR"/>
    <property type="match status" value="1"/>
</dbReference>
<evidence type="ECO:0000256" key="1">
    <source>
        <dbReference type="ARBA" id="ARBA00023015"/>
    </source>
</evidence>